<keyword evidence="3 6" id="KW-0812">Transmembrane</keyword>
<keyword evidence="4 6" id="KW-1133">Transmembrane helix</keyword>
<feature type="transmembrane region" description="Helical" evidence="6">
    <location>
        <begin position="293"/>
        <end position="311"/>
    </location>
</feature>
<keyword evidence="11" id="KW-1185">Reference proteome</keyword>
<feature type="transmembrane region" description="Helical" evidence="6">
    <location>
        <begin position="88"/>
        <end position="109"/>
    </location>
</feature>
<feature type="transmembrane region" description="Helical" evidence="6">
    <location>
        <begin position="234"/>
        <end position="253"/>
    </location>
</feature>
<evidence type="ECO:0000256" key="2">
    <source>
        <dbReference type="ARBA" id="ARBA00022475"/>
    </source>
</evidence>
<evidence type="ECO:0000256" key="5">
    <source>
        <dbReference type="ARBA" id="ARBA00023136"/>
    </source>
</evidence>
<gene>
    <name evidence="9" type="ORF">GGQ86_002355</name>
    <name evidence="8" type="ORF">XFLAVUS301_00350</name>
</gene>
<sequence length="315" mass="32124">MSTHTAPSQTTGPQAAGAPISTARYVAGALFGLASVTIWAGWMSITRLGVTSSLGVFDVTMLRYATAGLVLLPVLLRHGLGLDRAKPWQLLVMIIGAGAPYAVVAGFGLRTTPAGQAGVLIPGVMPLFVALISAVALRERFSMQRRVGYALILASVALIAGVGAVASGLGSGIGHLLCMAGAFMWASYAVALRKSGLGALHAVAVVSVGSAVLYLPLYAMVHGFTVLDAPLRDVIFQAVYQGVFATVISLFLFARSVALLGASAGAAFGACVPVLAALMAIPILGEYPSGTDWLGIFAATIGVYLASGGPLPRRG</sequence>
<dbReference type="GO" id="GO:0005886">
    <property type="term" value="C:plasma membrane"/>
    <property type="evidence" value="ECO:0007669"/>
    <property type="project" value="UniProtKB-SubCell"/>
</dbReference>
<evidence type="ECO:0000313" key="8">
    <source>
        <dbReference type="EMBL" id="GLI20361.1"/>
    </source>
</evidence>
<protein>
    <submittedName>
        <fullName evidence="9">Drug/metabolite transporter (DMT)-like permease</fullName>
    </submittedName>
</protein>
<dbReference type="AlphaFoldDB" id="A0A9W6CHU3"/>
<dbReference type="GeneID" id="95760827"/>
<feature type="transmembrane region" description="Helical" evidence="6">
    <location>
        <begin position="149"/>
        <end position="167"/>
    </location>
</feature>
<comment type="caution">
    <text evidence="8">The sequence shown here is derived from an EMBL/GenBank/DDBJ whole genome shotgun (WGS) entry which is preliminary data.</text>
</comment>
<keyword evidence="2" id="KW-1003">Cell membrane</keyword>
<evidence type="ECO:0000256" key="6">
    <source>
        <dbReference type="SAM" id="Phobius"/>
    </source>
</evidence>
<evidence type="ECO:0000256" key="3">
    <source>
        <dbReference type="ARBA" id="ARBA00022692"/>
    </source>
</evidence>
<organism evidence="8 10">
    <name type="scientific">Xanthobacter flavus</name>
    <dbReference type="NCBI Taxonomy" id="281"/>
    <lineage>
        <taxon>Bacteria</taxon>
        <taxon>Pseudomonadati</taxon>
        <taxon>Pseudomonadota</taxon>
        <taxon>Alphaproteobacteria</taxon>
        <taxon>Hyphomicrobiales</taxon>
        <taxon>Xanthobacteraceae</taxon>
        <taxon>Xanthobacter</taxon>
    </lineage>
</organism>
<dbReference type="InterPro" id="IPR000620">
    <property type="entry name" value="EamA_dom"/>
</dbReference>
<evidence type="ECO:0000256" key="1">
    <source>
        <dbReference type="ARBA" id="ARBA00004651"/>
    </source>
</evidence>
<evidence type="ECO:0000313" key="9">
    <source>
        <dbReference type="EMBL" id="MDR6333885.1"/>
    </source>
</evidence>
<dbReference type="InterPro" id="IPR051258">
    <property type="entry name" value="Diverse_Substrate_Transporter"/>
</dbReference>
<dbReference type="Proteomes" id="UP001144397">
    <property type="component" value="Unassembled WGS sequence"/>
</dbReference>
<feature type="transmembrane region" description="Helical" evidence="6">
    <location>
        <begin position="199"/>
        <end position="219"/>
    </location>
</feature>
<dbReference type="InterPro" id="IPR037185">
    <property type="entry name" value="EmrE-like"/>
</dbReference>
<reference evidence="8" key="1">
    <citation type="submission" date="2022-12" db="EMBL/GenBank/DDBJ databases">
        <title>Reference genome sequencing for broad-spectrum identification of bacterial and archaeal isolates by mass spectrometry.</title>
        <authorList>
            <person name="Sekiguchi Y."/>
            <person name="Tourlousse D.M."/>
        </authorList>
    </citation>
    <scope>NUCLEOTIDE SEQUENCE</scope>
    <source>
        <strain evidence="8">301</strain>
    </source>
</reference>
<name>A0A9W6CHU3_XANFL</name>
<dbReference type="EMBL" id="BSDO01000001">
    <property type="protein sequence ID" value="GLI20361.1"/>
    <property type="molecule type" value="Genomic_DNA"/>
</dbReference>
<comment type="subcellular location">
    <subcellularLocation>
        <location evidence="1">Cell membrane</location>
        <topology evidence="1">Multi-pass membrane protein</topology>
    </subcellularLocation>
</comment>
<feature type="transmembrane region" description="Helical" evidence="6">
    <location>
        <begin position="115"/>
        <end position="137"/>
    </location>
</feature>
<dbReference type="Proteomes" id="UP001245370">
    <property type="component" value="Unassembled WGS sequence"/>
</dbReference>
<evidence type="ECO:0000259" key="7">
    <source>
        <dbReference type="Pfam" id="PF00892"/>
    </source>
</evidence>
<evidence type="ECO:0000256" key="4">
    <source>
        <dbReference type="ARBA" id="ARBA00022989"/>
    </source>
</evidence>
<keyword evidence="5 6" id="KW-0472">Membrane</keyword>
<feature type="domain" description="EamA" evidence="7">
    <location>
        <begin position="173"/>
        <end position="307"/>
    </location>
</feature>
<feature type="transmembrane region" description="Helical" evidence="6">
    <location>
        <begin position="54"/>
        <end position="76"/>
    </location>
</feature>
<dbReference type="PANTHER" id="PTHR42920">
    <property type="entry name" value="OS03G0707200 PROTEIN-RELATED"/>
    <property type="match status" value="1"/>
</dbReference>
<evidence type="ECO:0000313" key="11">
    <source>
        <dbReference type="Proteomes" id="UP001245370"/>
    </source>
</evidence>
<dbReference type="Pfam" id="PF00892">
    <property type="entry name" value="EamA"/>
    <property type="match status" value="2"/>
</dbReference>
<dbReference type="SUPFAM" id="SSF103481">
    <property type="entry name" value="Multidrug resistance efflux transporter EmrE"/>
    <property type="match status" value="2"/>
</dbReference>
<feature type="transmembrane region" description="Helical" evidence="6">
    <location>
        <begin position="173"/>
        <end position="192"/>
    </location>
</feature>
<feature type="domain" description="EamA" evidence="7">
    <location>
        <begin position="27"/>
        <end position="160"/>
    </location>
</feature>
<feature type="transmembrane region" description="Helical" evidence="6">
    <location>
        <begin position="260"/>
        <end position="281"/>
    </location>
</feature>
<dbReference type="RefSeq" id="WP_281804444.1">
    <property type="nucleotide sequence ID" value="NZ_BSDO01000001.1"/>
</dbReference>
<accession>A0A9W6CHU3</accession>
<dbReference type="EMBL" id="JAVDPY010000003">
    <property type="protein sequence ID" value="MDR6333885.1"/>
    <property type="molecule type" value="Genomic_DNA"/>
</dbReference>
<evidence type="ECO:0000313" key="10">
    <source>
        <dbReference type="Proteomes" id="UP001144397"/>
    </source>
</evidence>
<proteinExistence type="predicted"/>
<dbReference type="Gene3D" id="1.10.3730.20">
    <property type="match status" value="1"/>
</dbReference>
<feature type="transmembrane region" description="Helical" evidence="6">
    <location>
        <begin position="25"/>
        <end position="42"/>
    </location>
</feature>
<dbReference type="PANTHER" id="PTHR42920:SF5">
    <property type="entry name" value="EAMA DOMAIN-CONTAINING PROTEIN"/>
    <property type="match status" value="1"/>
</dbReference>
<reference evidence="9 11" key="2">
    <citation type="submission" date="2023-07" db="EMBL/GenBank/DDBJ databases">
        <title>Genomic Encyclopedia of Type Strains, Phase IV (KMG-IV): sequencing the most valuable type-strain genomes for metagenomic binning, comparative biology and taxonomic classification.</title>
        <authorList>
            <person name="Goeker M."/>
        </authorList>
    </citation>
    <scope>NUCLEOTIDE SEQUENCE [LARGE SCALE GENOMIC DNA]</scope>
    <source>
        <strain evidence="9 11">DSM 338</strain>
    </source>
</reference>